<keyword evidence="6 12" id="KW-0067">ATP-binding</keyword>
<keyword evidence="4 12" id="KW-0436">Ligase</keyword>
<dbReference type="SUPFAM" id="SSF52317">
    <property type="entry name" value="Class I glutamine amidotransferase-like"/>
    <property type="match status" value="1"/>
</dbReference>
<dbReference type="CDD" id="cd03113">
    <property type="entry name" value="CTPS_N"/>
    <property type="match status" value="1"/>
</dbReference>
<dbReference type="CDD" id="cd01746">
    <property type="entry name" value="GATase1_CTP_Synthase"/>
    <property type="match status" value="1"/>
</dbReference>
<dbReference type="FunFam" id="3.40.50.880:FF:000005">
    <property type="entry name" value="CTP synthase"/>
    <property type="match status" value="1"/>
</dbReference>
<comment type="pathway">
    <text evidence="1 12">Pyrimidine metabolism; CTP biosynthesis via de novo pathway; CTP from UDP: step 2/2.</text>
</comment>
<dbReference type="NCBIfam" id="TIGR00337">
    <property type="entry name" value="PyrG"/>
    <property type="match status" value="1"/>
</dbReference>
<dbReference type="GO" id="GO:0005524">
    <property type="term" value="F:ATP binding"/>
    <property type="evidence" value="ECO:0007669"/>
    <property type="project" value="UniProtKB-KW"/>
</dbReference>
<dbReference type="PANTHER" id="PTHR11550:SF0">
    <property type="entry name" value="CTP SYNTHASE-RELATED"/>
    <property type="match status" value="1"/>
</dbReference>
<comment type="function">
    <text evidence="10 12">Catalyzes the ATP-dependent amination of UTP to CTP with either L-glutamine or ammonia as the source of nitrogen.</text>
</comment>
<evidence type="ECO:0000256" key="8">
    <source>
        <dbReference type="ARBA" id="ARBA00022975"/>
    </source>
</evidence>
<dbReference type="Pfam" id="PF06418">
    <property type="entry name" value="CTP_synth_N"/>
    <property type="match status" value="1"/>
</dbReference>
<evidence type="ECO:0000256" key="3">
    <source>
        <dbReference type="ARBA" id="ARBA00012291"/>
    </source>
</evidence>
<dbReference type="STRING" id="29845.A0A1V6RUG2"/>
<evidence type="ECO:0000259" key="13">
    <source>
        <dbReference type="Pfam" id="PF00117"/>
    </source>
</evidence>
<dbReference type="EMBL" id="MDYP01000027">
    <property type="protein sequence ID" value="OQE05063.1"/>
    <property type="molecule type" value="Genomic_DNA"/>
</dbReference>
<evidence type="ECO:0000256" key="6">
    <source>
        <dbReference type="ARBA" id="ARBA00022840"/>
    </source>
</evidence>
<protein>
    <recommendedName>
        <fullName evidence="11 12">CTP synthase</fullName>
        <ecNumber evidence="3 12">6.3.4.2</ecNumber>
    </recommendedName>
    <alternativeName>
        <fullName evidence="12">UTP--ammonia ligase</fullName>
    </alternativeName>
</protein>
<feature type="domain" description="Glutamine amidotransferase" evidence="13">
    <location>
        <begin position="315"/>
        <end position="552"/>
    </location>
</feature>
<dbReference type="Pfam" id="PF00117">
    <property type="entry name" value="GATase"/>
    <property type="match status" value="1"/>
</dbReference>
<dbReference type="GO" id="GO:0019856">
    <property type="term" value="P:pyrimidine nucleobase biosynthetic process"/>
    <property type="evidence" value="ECO:0007669"/>
    <property type="project" value="TreeGrafter"/>
</dbReference>
<evidence type="ECO:0000256" key="10">
    <source>
        <dbReference type="ARBA" id="ARBA00054275"/>
    </source>
</evidence>
<dbReference type="OrthoDB" id="1739076at2759"/>
<dbReference type="AlphaFoldDB" id="A0A1V6RUG2"/>
<dbReference type="FunFam" id="3.40.50.300:FF:000207">
    <property type="entry name" value="CTP synthase"/>
    <property type="match status" value="1"/>
</dbReference>
<dbReference type="Gene3D" id="3.40.50.880">
    <property type="match status" value="1"/>
</dbReference>
<dbReference type="PROSITE" id="PS51273">
    <property type="entry name" value="GATASE_TYPE_1"/>
    <property type="match status" value="1"/>
</dbReference>
<feature type="domain" description="CTP synthase N-terminal" evidence="14">
    <location>
        <begin position="2"/>
        <end position="269"/>
    </location>
</feature>
<comment type="similarity">
    <text evidence="2 12">Belongs to the CTP synthase family.</text>
</comment>
<dbReference type="SUPFAM" id="SSF52540">
    <property type="entry name" value="P-loop containing nucleoside triphosphate hydrolases"/>
    <property type="match status" value="1"/>
</dbReference>
<sequence>MKYVVVSGGVISGIGKGVIASSTGLLLKTQGARVTCIKIDPYMNVDAGTMAPTEHGEVFVLNDGGEADLDLGNYERYLGVTLGRDNNITTGKVYKHVIEKERRGDYLGRTVQIVPHLTDAIQDWIERVARTPADDTNEEPDVCVIELGGTLGDIESAPFVEALRQLRRRAGKDNFVQIHVSLVPVIHDELKTKPTQQAIRDARSAGMSPDLIACRCERPLDKATTDKIAMFCQVEPEQVIGVHNVSSTYHVPLLLEEQGFLGVLGDLLKMNKLEISQTRLLKGQSTWKQWKTLTTAQEHTFETVNIALVGKYVSLHDSYLSVIKSLEHAAMASRRKLNIIWVDASHLETEWQETNSKEYHKAWYDVHTAHGILVPGGFGTRGTAGMMLAAHHARTKSKPYLGICLGMQIAVIEYARNVCGLEGANSVELDELTSHPIVVYMPEIDQVNLGGTMRLGSRPTLFQEDSEWSKLRSLYGLDRTSIDERHRHRYEVNPEYIEQLQDAGLHFIGKDDKGERMEIVELKDHPWYVGVQFHPEYISRVLAPSKPFLGFLSAAAGCFDKVKALSQAKEMDGLVNGVSNIVV</sequence>
<dbReference type="NCBIfam" id="NF003792">
    <property type="entry name" value="PRK05380.1"/>
    <property type="match status" value="1"/>
</dbReference>
<comment type="caution">
    <text evidence="15">The sequence shown here is derived from an EMBL/GenBank/DDBJ whole genome shotgun (WGS) entry which is preliminary data.</text>
</comment>
<evidence type="ECO:0000256" key="5">
    <source>
        <dbReference type="ARBA" id="ARBA00022741"/>
    </source>
</evidence>
<dbReference type="EC" id="6.3.4.2" evidence="3 12"/>
<keyword evidence="8 12" id="KW-0665">Pyrimidine biosynthesis</keyword>
<dbReference type="Gene3D" id="3.40.50.300">
    <property type="entry name" value="P-loop containing nucleotide triphosphate hydrolases"/>
    <property type="match status" value="1"/>
</dbReference>
<dbReference type="GO" id="GO:0005737">
    <property type="term" value="C:cytoplasm"/>
    <property type="evidence" value="ECO:0007669"/>
    <property type="project" value="TreeGrafter"/>
</dbReference>
<evidence type="ECO:0000256" key="9">
    <source>
        <dbReference type="ARBA" id="ARBA00047781"/>
    </source>
</evidence>
<dbReference type="PANTHER" id="PTHR11550">
    <property type="entry name" value="CTP SYNTHASE"/>
    <property type="match status" value="1"/>
</dbReference>
<keyword evidence="7 12" id="KW-0315">Glutamine amidotransferase</keyword>
<evidence type="ECO:0000259" key="14">
    <source>
        <dbReference type="Pfam" id="PF06418"/>
    </source>
</evidence>
<dbReference type="InterPro" id="IPR033828">
    <property type="entry name" value="GATase1_CTP_Synthase"/>
</dbReference>
<evidence type="ECO:0000256" key="11">
    <source>
        <dbReference type="ARBA" id="ARBA00070745"/>
    </source>
</evidence>
<dbReference type="GO" id="GO:0044210">
    <property type="term" value="P:'de novo' CTP biosynthetic process"/>
    <property type="evidence" value="ECO:0007669"/>
    <property type="project" value="UniProtKB-UniRule"/>
</dbReference>
<dbReference type="GO" id="GO:0042802">
    <property type="term" value="F:identical protein binding"/>
    <property type="evidence" value="ECO:0007669"/>
    <property type="project" value="TreeGrafter"/>
</dbReference>
<evidence type="ECO:0000256" key="12">
    <source>
        <dbReference type="RuleBase" id="RU810713"/>
    </source>
</evidence>
<keyword evidence="16" id="KW-1185">Reference proteome</keyword>
<comment type="catalytic activity">
    <reaction evidence="9 12">
        <text>UTP + L-glutamine + ATP + H2O = CTP + L-glutamate + ADP + phosphate + 2 H(+)</text>
        <dbReference type="Rhea" id="RHEA:26426"/>
        <dbReference type="ChEBI" id="CHEBI:15377"/>
        <dbReference type="ChEBI" id="CHEBI:15378"/>
        <dbReference type="ChEBI" id="CHEBI:29985"/>
        <dbReference type="ChEBI" id="CHEBI:30616"/>
        <dbReference type="ChEBI" id="CHEBI:37563"/>
        <dbReference type="ChEBI" id="CHEBI:43474"/>
        <dbReference type="ChEBI" id="CHEBI:46398"/>
        <dbReference type="ChEBI" id="CHEBI:58359"/>
        <dbReference type="ChEBI" id="CHEBI:456216"/>
        <dbReference type="EC" id="6.3.4.2"/>
    </reaction>
</comment>
<reference evidence="16" key="1">
    <citation type="journal article" date="2017" name="Nat. Microbiol.">
        <title>Global analysis of biosynthetic gene clusters reveals vast potential of secondary metabolite production in Penicillium species.</title>
        <authorList>
            <person name="Nielsen J.C."/>
            <person name="Grijseels S."/>
            <person name="Prigent S."/>
            <person name="Ji B."/>
            <person name="Dainat J."/>
            <person name="Nielsen K.F."/>
            <person name="Frisvad J.C."/>
            <person name="Workman M."/>
            <person name="Nielsen J."/>
        </authorList>
    </citation>
    <scope>NUCLEOTIDE SEQUENCE [LARGE SCALE GENOMIC DNA]</scope>
    <source>
        <strain evidence="16">IBT 29486</strain>
    </source>
</reference>
<organism evidence="15 16">
    <name type="scientific">Penicillium vulpinum</name>
    <dbReference type="NCBI Taxonomy" id="29845"/>
    <lineage>
        <taxon>Eukaryota</taxon>
        <taxon>Fungi</taxon>
        <taxon>Dikarya</taxon>
        <taxon>Ascomycota</taxon>
        <taxon>Pezizomycotina</taxon>
        <taxon>Eurotiomycetes</taxon>
        <taxon>Eurotiomycetidae</taxon>
        <taxon>Eurotiales</taxon>
        <taxon>Aspergillaceae</taxon>
        <taxon>Penicillium</taxon>
    </lineage>
</organism>
<name>A0A1V6RUG2_9EURO</name>
<proteinExistence type="inferred from homology"/>
<dbReference type="Proteomes" id="UP000191518">
    <property type="component" value="Unassembled WGS sequence"/>
</dbReference>
<dbReference type="GO" id="GO:0097268">
    <property type="term" value="C:cytoophidium"/>
    <property type="evidence" value="ECO:0007669"/>
    <property type="project" value="TreeGrafter"/>
</dbReference>
<dbReference type="InterPro" id="IPR004468">
    <property type="entry name" value="CTP_synthase"/>
</dbReference>
<evidence type="ECO:0000313" key="16">
    <source>
        <dbReference type="Proteomes" id="UP000191518"/>
    </source>
</evidence>
<dbReference type="InterPro" id="IPR029062">
    <property type="entry name" value="Class_I_gatase-like"/>
</dbReference>
<evidence type="ECO:0000256" key="2">
    <source>
        <dbReference type="ARBA" id="ARBA00007533"/>
    </source>
</evidence>
<dbReference type="InterPro" id="IPR027417">
    <property type="entry name" value="P-loop_NTPase"/>
</dbReference>
<keyword evidence="5 12" id="KW-0547">Nucleotide-binding</keyword>
<evidence type="ECO:0000256" key="4">
    <source>
        <dbReference type="ARBA" id="ARBA00022598"/>
    </source>
</evidence>
<gene>
    <name evidence="15" type="ORF">PENVUL_c027G09458</name>
</gene>
<dbReference type="InterPro" id="IPR017926">
    <property type="entry name" value="GATASE"/>
</dbReference>
<dbReference type="InterPro" id="IPR017456">
    <property type="entry name" value="CTP_synthase_N"/>
</dbReference>
<dbReference type="UniPathway" id="UPA00159">
    <property type="reaction ID" value="UER00277"/>
</dbReference>
<evidence type="ECO:0000256" key="7">
    <source>
        <dbReference type="ARBA" id="ARBA00022962"/>
    </source>
</evidence>
<accession>A0A1V6RUG2</accession>
<evidence type="ECO:0000256" key="1">
    <source>
        <dbReference type="ARBA" id="ARBA00005171"/>
    </source>
</evidence>
<dbReference type="GO" id="GO:0003883">
    <property type="term" value="F:CTP synthase activity"/>
    <property type="evidence" value="ECO:0007669"/>
    <property type="project" value="UniProtKB-UniRule"/>
</dbReference>
<evidence type="ECO:0000313" key="15">
    <source>
        <dbReference type="EMBL" id="OQE05063.1"/>
    </source>
</evidence>